<keyword evidence="2" id="KW-0808">Transferase</keyword>
<feature type="domain" description="Glycosyltransferase family 28 N-terminal" evidence="1">
    <location>
        <begin position="5"/>
        <end position="105"/>
    </location>
</feature>
<dbReference type="Gene3D" id="3.40.50.2000">
    <property type="entry name" value="Glycogen Phosphorylase B"/>
    <property type="match status" value="1"/>
</dbReference>
<dbReference type="Pfam" id="PF03033">
    <property type="entry name" value="Glyco_transf_28"/>
    <property type="match status" value="1"/>
</dbReference>
<evidence type="ECO:0000259" key="1">
    <source>
        <dbReference type="Pfam" id="PF03033"/>
    </source>
</evidence>
<proteinExistence type="predicted"/>
<accession>A0A5C7AC50</accession>
<dbReference type="SUPFAM" id="SSF53756">
    <property type="entry name" value="UDP-Glycosyltransferase/glycogen phosphorylase"/>
    <property type="match status" value="1"/>
</dbReference>
<evidence type="ECO:0000313" key="3">
    <source>
        <dbReference type="Proteomes" id="UP000321935"/>
    </source>
</evidence>
<evidence type="ECO:0000313" key="2">
    <source>
        <dbReference type="EMBL" id="TXE05158.1"/>
    </source>
</evidence>
<name>A0A5C7AC50_9BACT</name>
<dbReference type="AlphaFoldDB" id="A0A5C7AC50"/>
<dbReference type="OrthoDB" id="9805366at2"/>
<gene>
    <name evidence="2" type="ORF">ESV85_18255</name>
</gene>
<dbReference type="GO" id="GO:0005975">
    <property type="term" value="P:carbohydrate metabolic process"/>
    <property type="evidence" value="ECO:0007669"/>
    <property type="project" value="InterPro"/>
</dbReference>
<dbReference type="GO" id="GO:1901137">
    <property type="term" value="P:carbohydrate derivative biosynthetic process"/>
    <property type="evidence" value="ECO:0007669"/>
    <property type="project" value="UniProtKB-ARBA"/>
</dbReference>
<reference evidence="2 3" key="1">
    <citation type="submission" date="2019-08" db="EMBL/GenBank/DDBJ databases">
        <title>Genomes sequence of Algoriphagus aquimarinus ACAM450.</title>
        <authorList>
            <person name="Bowman J.P."/>
        </authorList>
    </citation>
    <scope>NUCLEOTIDE SEQUENCE [LARGE SCALE GENOMIC DNA]</scope>
    <source>
        <strain evidence="2 3">ACAM 450</strain>
    </source>
</reference>
<dbReference type="Proteomes" id="UP000321935">
    <property type="component" value="Unassembled WGS sequence"/>
</dbReference>
<dbReference type="GO" id="GO:0016758">
    <property type="term" value="F:hexosyltransferase activity"/>
    <property type="evidence" value="ECO:0007669"/>
    <property type="project" value="InterPro"/>
</dbReference>
<comment type="caution">
    <text evidence="2">The sequence shown here is derived from an EMBL/GenBank/DDBJ whole genome shotgun (WGS) entry which is preliminary data.</text>
</comment>
<dbReference type="EMBL" id="VORW01000019">
    <property type="protein sequence ID" value="TXE05158.1"/>
    <property type="molecule type" value="Genomic_DNA"/>
</dbReference>
<sequence>MKTLFASLGTRGDIEPFLAQAEIFAEAGYEVICLFPEQFRDTVTQLGYEFIGFDKSFLEMLETQSGKAIMGGGGNTWNQLKNYIKLAKNSFSLQHILISQQRDAINSHQPDRVIFHAKCVYYYVAAMADPARFALLTPLPCLIHPSSEYPHIGLGKWKPFSPK</sequence>
<dbReference type="InterPro" id="IPR004276">
    <property type="entry name" value="GlycoTrans_28_N"/>
</dbReference>
<protein>
    <submittedName>
        <fullName evidence="2">Glycosyltransferase family 1 protein</fullName>
    </submittedName>
</protein>
<organism evidence="2 3">
    <name type="scientific">Algoriphagus aquimarinus</name>
    <dbReference type="NCBI Taxonomy" id="237018"/>
    <lineage>
        <taxon>Bacteria</taxon>
        <taxon>Pseudomonadati</taxon>
        <taxon>Bacteroidota</taxon>
        <taxon>Cytophagia</taxon>
        <taxon>Cytophagales</taxon>
        <taxon>Cyclobacteriaceae</taxon>
        <taxon>Algoriphagus</taxon>
    </lineage>
</organism>
<dbReference type="RefSeq" id="WP_146920156.1">
    <property type="nucleotide sequence ID" value="NZ_VORW01000019.1"/>
</dbReference>